<evidence type="ECO:0000313" key="2">
    <source>
        <dbReference type="Proteomes" id="UP001059934"/>
    </source>
</evidence>
<proteinExistence type="predicted"/>
<keyword evidence="2" id="KW-1185">Reference proteome</keyword>
<evidence type="ECO:0000313" key="1">
    <source>
        <dbReference type="EMBL" id="UVW34224.1"/>
    </source>
</evidence>
<accession>A0ABY5TK78</accession>
<dbReference type="EMBL" id="CP103416">
    <property type="protein sequence ID" value="UVW34224.1"/>
    <property type="molecule type" value="Genomic_DNA"/>
</dbReference>
<reference evidence="1" key="1">
    <citation type="submission" date="2022-08" db="EMBL/GenBank/DDBJ databases">
        <title>Catabolic pathway analysis in culturable SAR92 clade bacteria reveals their overlooked roles in DMSP degradation in coastal seas.</title>
        <authorList>
            <person name="He X."/>
            <person name="Zhang X."/>
            <person name="Zhang Y."/>
        </authorList>
    </citation>
    <scope>NUCLEOTIDE SEQUENCE</scope>
    <source>
        <strain evidence="1">H455</strain>
    </source>
</reference>
<sequence length="81" mass="8843">MPLAEFELVMLDSGEVALQRAEGDETLVTIRFSPDVLDYLDGKHLDVAKSMMDAGIKTAFDVVEEPAVLAESVQSKAHTIH</sequence>
<protein>
    <submittedName>
        <fullName evidence="1">Uncharacterized protein</fullName>
    </submittedName>
</protein>
<gene>
    <name evidence="1" type="ORF">NYF23_09335</name>
</gene>
<name>A0ABY5TK78_9GAMM</name>
<organism evidence="1 2">
    <name type="scientific">SAR92 clade bacterium H455</name>
    <dbReference type="NCBI Taxonomy" id="2974818"/>
    <lineage>
        <taxon>Bacteria</taxon>
        <taxon>Pseudomonadati</taxon>
        <taxon>Pseudomonadota</taxon>
        <taxon>Gammaproteobacteria</taxon>
        <taxon>Cellvibrionales</taxon>
        <taxon>Porticoccaceae</taxon>
        <taxon>SAR92 clade</taxon>
    </lineage>
</organism>
<dbReference type="Proteomes" id="UP001059934">
    <property type="component" value="Chromosome"/>
</dbReference>